<dbReference type="InterPro" id="IPR050879">
    <property type="entry name" value="Acyltransferase_3"/>
</dbReference>
<dbReference type="GO" id="GO:0009103">
    <property type="term" value="P:lipopolysaccharide biosynthetic process"/>
    <property type="evidence" value="ECO:0007669"/>
    <property type="project" value="TreeGrafter"/>
</dbReference>
<feature type="domain" description="Acyltransferase 3" evidence="10">
    <location>
        <begin position="14"/>
        <end position="348"/>
    </location>
</feature>
<dbReference type="Gene3D" id="3.40.50.1110">
    <property type="entry name" value="SGNH hydrolase"/>
    <property type="match status" value="1"/>
</dbReference>
<evidence type="ECO:0000256" key="2">
    <source>
        <dbReference type="ARBA" id="ARBA00022475"/>
    </source>
</evidence>
<evidence type="ECO:0000256" key="7">
    <source>
        <dbReference type="ARBA" id="ARBA00023315"/>
    </source>
</evidence>
<feature type="transmembrane region" description="Helical" evidence="9">
    <location>
        <begin position="45"/>
        <end position="65"/>
    </location>
</feature>
<feature type="transmembrane region" description="Helical" evidence="9">
    <location>
        <begin position="148"/>
        <end position="169"/>
    </location>
</feature>
<keyword evidence="3" id="KW-0808">Transferase</keyword>
<proteinExistence type="predicted"/>
<keyword evidence="7" id="KW-0012">Acyltransferase</keyword>
<dbReference type="PANTHER" id="PTHR23028:SF53">
    <property type="entry name" value="ACYL_TRANSF_3 DOMAIN-CONTAINING PROTEIN"/>
    <property type="match status" value="1"/>
</dbReference>
<dbReference type="SUPFAM" id="SSF52266">
    <property type="entry name" value="SGNH hydrolase"/>
    <property type="match status" value="1"/>
</dbReference>
<dbReference type="Proteomes" id="UP000587527">
    <property type="component" value="Unassembled WGS sequence"/>
</dbReference>
<feature type="transmembrane region" description="Helical" evidence="9">
    <location>
        <begin position="176"/>
        <end position="197"/>
    </location>
</feature>
<evidence type="ECO:0000259" key="10">
    <source>
        <dbReference type="Pfam" id="PF01757"/>
    </source>
</evidence>
<keyword evidence="5 9" id="KW-1133">Transmembrane helix</keyword>
<dbReference type="InterPro" id="IPR002656">
    <property type="entry name" value="Acyl_transf_3_dom"/>
</dbReference>
<dbReference type="AlphaFoldDB" id="A0A841BJ13"/>
<accession>A0A841BJ13</accession>
<dbReference type="Pfam" id="PF01757">
    <property type="entry name" value="Acyl_transf_3"/>
    <property type="match status" value="1"/>
</dbReference>
<comment type="caution">
    <text evidence="11">The sequence shown here is derived from an EMBL/GenBank/DDBJ whole genome shotgun (WGS) entry which is preliminary data.</text>
</comment>
<keyword evidence="2" id="KW-1003">Cell membrane</keyword>
<evidence type="ECO:0000256" key="3">
    <source>
        <dbReference type="ARBA" id="ARBA00022679"/>
    </source>
</evidence>
<name>A0A841BJ13_9ACTN</name>
<organism evidence="11 12">
    <name type="scientific">Allocatelliglobosispora scoriae</name>
    <dbReference type="NCBI Taxonomy" id="643052"/>
    <lineage>
        <taxon>Bacteria</taxon>
        <taxon>Bacillati</taxon>
        <taxon>Actinomycetota</taxon>
        <taxon>Actinomycetes</taxon>
        <taxon>Micromonosporales</taxon>
        <taxon>Micromonosporaceae</taxon>
        <taxon>Allocatelliglobosispora</taxon>
    </lineage>
</organism>
<feature type="transmembrane region" description="Helical" evidence="9">
    <location>
        <begin position="86"/>
        <end position="105"/>
    </location>
</feature>
<evidence type="ECO:0000256" key="5">
    <source>
        <dbReference type="ARBA" id="ARBA00022989"/>
    </source>
</evidence>
<feature type="compositionally biased region" description="Low complexity" evidence="8">
    <location>
        <begin position="417"/>
        <end position="426"/>
    </location>
</feature>
<dbReference type="EMBL" id="JACHMN010000001">
    <property type="protein sequence ID" value="MBB5867159.1"/>
    <property type="molecule type" value="Genomic_DNA"/>
</dbReference>
<sequence length="677" mass="72767">MAHSTGSGFRYAPGLDGVRALAVAAVFAYHVGTTGTGALPLQGGFLGVDVFFVLSGYLITTLLLVEARGTGTISIKKFYQRRARRLLPAALALMAAVTAVAVFLLPEQAARLRGDLVASLVYGTNWWLIIQDSSYFGGGERPALLTHLWSLAVEEQFYVLWPLVLILFARKRVSRMTMLLLIGAAIVASSVAAGLLFDPWADPSRVYYGTDTRAATPLLGAALAVALRPWRQLDVLSTGRRIGLDLLGLAALGGLGAVAVLLGDNDPLLYRGGFLVIALLAAALVASAGHRATWLGRVLGAQPLRWLGQRSYAIYLWHWPVCVLTRPGVDVPLTGWENTGLRVAIVLVLAELSFWLVERPWRSTSFFTLHPRRPRHAVRAPKLRVATMRTPAMAMVLTLVAGGLGWQLTVVAARTGAGPAAPVDAGPEIELGPLEVPPAPSPSGSVLPSPTRKPPTSPVRVAVFGDSQGMTLMINKPSDIDKYLKITDETLTGCGVLLGKVTSRTGERKNLLADCRSWESHWRSDAQRTKPTIALVMLGAWDVFDLTTETGKLIFASPAWDAAFTEALGRAIGALRGAQAKVALALLPCYRPIRASAGFWPERGDDTRTRHVNDLLTAAAAADPLNVSTVEPPVQFCTDPKISTSKSYRWDGVHYYKAGAALYFKAVTPQLLQLAAV</sequence>
<gene>
    <name evidence="11" type="ORF">F4553_000538</name>
</gene>
<keyword evidence="4 9" id="KW-0812">Transmembrane</keyword>
<evidence type="ECO:0000313" key="12">
    <source>
        <dbReference type="Proteomes" id="UP000587527"/>
    </source>
</evidence>
<protein>
    <submittedName>
        <fullName evidence="11">Peptidoglycan/LPS O-acetylase OafA/YrhL</fullName>
    </submittedName>
</protein>
<evidence type="ECO:0000313" key="11">
    <source>
        <dbReference type="EMBL" id="MBB5867159.1"/>
    </source>
</evidence>
<dbReference type="InterPro" id="IPR007407">
    <property type="entry name" value="DUF459"/>
</dbReference>
<evidence type="ECO:0000256" key="9">
    <source>
        <dbReference type="SAM" id="Phobius"/>
    </source>
</evidence>
<feature type="region of interest" description="Disordered" evidence="8">
    <location>
        <begin position="417"/>
        <end position="457"/>
    </location>
</feature>
<feature type="transmembrane region" description="Helical" evidence="9">
    <location>
        <begin position="242"/>
        <end position="262"/>
    </location>
</feature>
<reference evidence="11 12" key="1">
    <citation type="submission" date="2020-08" db="EMBL/GenBank/DDBJ databases">
        <title>Sequencing the genomes of 1000 actinobacteria strains.</title>
        <authorList>
            <person name="Klenk H.-P."/>
        </authorList>
    </citation>
    <scope>NUCLEOTIDE SEQUENCE [LARGE SCALE GENOMIC DNA]</scope>
    <source>
        <strain evidence="11 12">DSM 45362</strain>
    </source>
</reference>
<dbReference type="RefSeq" id="WP_184831568.1">
    <property type="nucleotide sequence ID" value="NZ_JACHMN010000001.1"/>
</dbReference>
<keyword evidence="6 9" id="KW-0472">Membrane</keyword>
<keyword evidence="12" id="KW-1185">Reference proteome</keyword>
<dbReference type="InterPro" id="IPR036514">
    <property type="entry name" value="SGNH_hydro_sf"/>
</dbReference>
<feature type="transmembrane region" description="Helical" evidence="9">
    <location>
        <begin position="20"/>
        <end position="39"/>
    </location>
</feature>
<comment type="subcellular location">
    <subcellularLocation>
        <location evidence="1">Cell membrane</location>
        <topology evidence="1">Multi-pass membrane protein</topology>
    </subcellularLocation>
</comment>
<evidence type="ECO:0000256" key="8">
    <source>
        <dbReference type="SAM" id="MobiDB-lite"/>
    </source>
</evidence>
<dbReference type="PANTHER" id="PTHR23028">
    <property type="entry name" value="ACETYLTRANSFERASE"/>
    <property type="match status" value="1"/>
</dbReference>
<evidence type="ECO:0000256" key="4">
    <source>
        <dbReference type="ARBA" id="ARBA00022692"/>
    </source>
</evidence>
<dbReference type="GO" id="GO:0016747">
    <property type="term" value="F:acyltransferase activity, transferring groups other than amino-acyl groups"/>
    <property type="evidence" value="ECO:0007669"/>
    <property type="project" value="InterPro"/>
</dbReference>
<evidence type="ECO:0000256" key="1">
    <source>
        <dbReference type="ARBA" id="ARBA00004651"/>
    </source>
</evidence>
<feature type="transmembrane region" description="Helical" evidence="9">
    <location>
        <begin position="268"/>
        <end position="290"/>
    </location>
</feature>
<dbReference type="Pfam" id="PF04311">
    <property type="entry name" value="DUF459"/>
    <property type="match status" value="1"/>
</dbReference>
<dbReference type="GO" id="GO:0005886">
    <property type="term" value="C:plasma membrane"/>
    <property type="evidence" value="ECO:0007669"/>
    <property type="project" value="UniProtKB-SubCell"/>
</dbReference>
<evidence type="ECO:0000256" key="6">
    <source>
        <dbReference type="ARBA" id="ARBA00023136"/>
    </source>
</evidence>